<organism evidence="2 3">
    <name type="scientific">Actinocorallia libanotica</name>
    <dbReference type="NCBI Taxonomy" id="46162"/>
    <lineage>
        <taxon>Bacteria</taxon>
        <taxon>Bacillati</taxon>
        <taxon>Actinomycetota</taxon>
        <taxon>Actinomycetes</taxon>
        <taxon>Streptosporangiales</taxon>
        <taxon>Thermomonosporaceae</taxon>
        <taxon>Actinocorallia</taxon>
    </lineage>
</organism>
<sequence>MTPTIATHGPVTCLSVTGLGEPGGGEHGAAIRALYTVGSALGVEFGAMEGQWWVEDERPALQVPREEWRWHLLLPLLTDPQEGALEQAREATRPSVAAVDRVRLATIVEGRCVELLHEGPFSEEHLSLKIMDEFMAEHGLTVNGPHHEIYLTAPDVPLPRTLLRQPVRSAV</sequence>
<evidence type="ECO:0000313" key="2">
    <source>
        <dbReference type="EMBL" id="GAA0953447.1"/>
    </source>
</evidence>
<dbReference type="RefSeq" id="WP_344241940.1">
    <property type="nucleotide sequence ID" value="NZ_BAAAHH010000013.1"/>
</dbReference>
<dbReference type="InterPro" id="IPR029442">
    <property type="entry name" value="GyrI-like"/>
</dbReference>
<name>A0ABP4BQI5_9ACTN</name>
<comment type="caution">
    <text evidence="2">The sequence shown here is derived from an EMBL/GenBank/DDBJ whole genome shotgun (WGS) entry which is preliminary data.</text>
</comment>
<dbReference type="InterPro" id="IPR011256">
    <property type="entry name" value="Reg_factor_effector_dom_sf"/>
</dbReference>
<protein>
    <submittedName>
        <fullName evidence="2">GyrI-like domain-containing protein</fullName>
    </submittedName>
</protein>
<gene>
    <name evidence="2" type="ORF">GCM10009550_35460</name>
</gene>
<reference evidence="3" key="1">
    <citation type="journal article" date="2019" name="Int. J. Syst. Evol. Microbiol.">
        <title>The Global Catalogue of Microorganisms (GCM) 10K type strain sequencing project: providing services to taxonomists for standard genome sequencing and annotation.</title>
        <authorList>
            <consortium name="The Broad Institute Genomics Platform"/>
            <consortium name="The Broad Institute Genome Sequencing Center for Infectious Disease"/>
            <person name="Wu L."/>
            <person name="Ma J."/>
        </authorList>
    </citation>
    <scope>NUCLEOTIDE SEQUENCE [LARGE SCALE GENOMIC DNA]</scope>
    <source>
        <strain evidence="3">JCM 10696</strain>
    </source>
</reference>
<evidence type="ECO:0000259" key="1">
    <source>
        <dbReference type="Pfam" id="PF06445"/>
    </source>
</evidence>
<dbReference type="Proteomes" id="UP001500665">
    <property type="component" value="Unassembled WGS sequence"/>
</dbReference>
<dbReference type="EMBL" id="BAAAHH010000013">
    <property type="protein sequence ID" value="GAA0953447.1"/>
    <property type="molecule type" value="Genomic_DNA"/>
</dbReference>
<feature type="domain" description="GyrI-like small molecule binding" evidence="1">
    <location>
        <begin position="97"/>
        <end position="155"/>
    </location>
</feature>
<proteinExistence type="predicted"/>
<evidence type="ECO:0000313" key="3">
    <source>
        <dbReference type="Proteomes" id="UP001500665"/>
    </source>
</evidence>
<dbReference type="Gene3D" id="3.20.80.10">
    <property type="entry name" value="Regulatory factor, effector binding domain"/>
    <property type="match status" value="1"/>
</dbReference>
<keyword evidence="3" id="KW-1185">Reference proteome</keyword>
<dbReference type="Pfam" id="PF06445">
    <property type="entry name" value="GyrI-like"/>
    <property type="match status" value="1"/>
</dbReference>
<accession>A0ABP4BQI5</accession>
<dbReference type="SUPFAM" id="SSF55136">
    <property type="entry name" value="Probable bacterial effector-binding domain"/>
    <property type="match status" value="1"/>
</dbReference>